<organism evidence="2">
    <name type="scientific">uncultured Craurococcus sp</name>
    <dbReference type="NCBI Taxonomy" id="1135998"/>
    <lineage>
        <taxon>Bacteria</taxon>
        <taxon>Pseudomonadati</taxon>
        <taxon>Pseudomonadota</taxon>
        <taxon>Alphaproteobacteria</taxon>
        <taxon>Acetobacterales</taxon>
        <taxon>Acetobacteraceae</taxon>
        <taxon>Craurococcus</taxon>
        <taxon>environmental samples</taxon>
    </lineage>
</organism>
<feature type="compositionally biased region" description="Basic residues" evidence="1">
    <location>
        <begin position="1"/>
        <end position="10"/>
    </location>
</feature>
<feature type="non-terminal residue" evidence="2">
    <location>
        <position position="67"/>
    </location>
</feature>
<reference evidence="2" key="1">
    <citation type="submission" date="2020-02" db="EMBL/GenBank/DDBJ databases">
        <authorList>
            <person name="Meier V. D."/>
        </authorList>
    </citation>
    <scope>NUCLEOTIDE SEQUENCE</scope>
    <source>
        <strain evidence="2">AVDCRST_MAG27</strain>
    </source>
</reference>
<evidence type="ECO:0000313" key="2">
    <source>
        <dbReference type="EMBL" id="CAA9211849.1"/>
    </source>
</evidence>
<dbReference type="EMBL" id="CADCTD010000001">
    <property type="protein sequence ID" value="CAA9211849.1"/>
    <property type="molecule type" value="Genomic_DNA"/>
</dbReference>
<dbReference type="AlphaFoldDB" id="A0A6J4H2W6"/>
<evidence type="ECO:0000256" key="1">
    <source>
        <dbReference type="SAM" id="MobiDB-lite"/>
    </source>
</evidence>
<gene>
    <name evidence="2" type="ORF">AVDCRST_MAG27-1271</name>
</gene>
<name>A0A6J4H2W6_9PROT</name>
<feature type="non-terminal residue" evidence="2">
    <location>
        <position position="1"/>
    </location>
</feature>
<protein>
    <submittedName>
        <fullName evidence="2">Uncharacterized protein</fullName>
    </submittedName>
</protein>
<proteinExistence type="predicted"/>
<accession>A0A6J4H2W6</accession>
<feature type="region of interest" description="Disordered" evidence="1">
    <location>
        <begin position="1"/>
        <end position="67"/>
    </location>
</feature>
<sequence>AAHLAVHRHRAAADPDYPGARLPQDDRRRAGQAAAADHGCLPRGDRGRPGPVAAGGDEYADRRLGRL</sequence>